<organism evidence="2 3">
    <name type="scientific">Bacteroides faecichinchillae</name>
    <dbReference type="NCBI Taxonomy" id="871325"/>
    <lineage>
        <taxon>Bacteria</taxon>
        <taxon>Pseudomonadati</taxon>
        <taxon>Bacteroidota</taxon>
        <taxon>Bacteroidia</taxon>
        <taxon>Bacteroidales</taxon>
        <taxon>Bacteroidaceae</taxon>
        <taxon>Bacteroides</taxon>
    </lineage>
</organism>
<dbReference type="AlphaFoldDB" id="A0A1M5BWS2"/>
<dbReference type="PANTHER" id="PTHR39196:SF1">
    <property type="entry name" value="PRIMOSOME, DNAD SUBUNIT"/>
    <property type="match status" value="1"/>
</dbReference>
<keyword evidence="3" id="KW-1185">Reference proteome</keyword>
<sequence>MKKLKQGVDYFPLNTDFIHDSVICRIMKRKGNSAFTILLYALSHIYSDKGYYVHTDNEFYDEFSDQLFDTDNDTVHCVLKLAAEYCFFDSDIYQRDMVTKASENETESPNSTIKSEVRKRGINEVLRKKSNLTQEDINRMQAPADGRLCNLSGLLDNLLLDRFSPSEQYAIISKK</sequence>
<dbReference type="Pfam" id="PF14297">
    <property type="entry name" value="Lin1244_N"/>
    <property type="match status" value="1"/>
</dbReference>
<evidence type="ECO:0000313" key="2">
    <source>
        <dbReference type="EMBL" id="SHF46692.1"/>
    </source>
</evidence>
<reference evidence="2 3" key="1">
    <citation type="submission" date="2016-11" db="EMBL/GenBank/DDBJ databases">
        <authorList>
            <person name="Jaros S."/>
            <person name="Januszkiewicz K."/>
            <person name="Wedrychowicz H."/>
        </authorList>
    </citation>
    <scope>NUCLEOTIDE SEQUENCE [LARGE SCALE GENOMIC DNA]</scope>
    <source>
        <strain evidence="2 3">DSM 26883</strain>
    </source>
</reference>
<dbReference type="EMBL" id="FQVD01000021">
    <property type="protein sequence ID" value="SHF46692.1"/>
    <property type="molecule type" value="Genomic_DNA"/>
</dbReference>
<dbReference type="InterPro" id="IPR025400">
    <property type="entry name" value="Lin1244/Lin1753-like_N"/>
</dbReference>
<dbReference type="PANTHER" id="PTHR39196">
    <property type="entry name" value="PRIMOSOME, DNAD SUBUNIT"/>
    <property type="match status" value="1"/>
</dbReference>
<name>A0A1M5BWS2_9BACE</name>
<evidence type="ECO:0000313" key="3">
    <source>
        <dbReference type="Proteomes" id="UP000184436"/>
    </source>
</evidence>
<dbReference type="Proteomes" id="UP000184436">
    <property type="component" value="Unassembled WGS sequence"/>
</dbReference>
<accession>A0A1M5BWS2</accession>
<dbReference type="RefSeq" id="WP_245798533.1">
    <property type="nucleotide sequence ID" value="NZ_FQVD01000021.1"/>
</dbReference>
<protein>
    <recommendedName>
        <fullName evidence="1">Lin1244/Lin1753-like N-terminal domain-containing protein</fullName>
    </recommendedName>
</protein>
<feature type="domain" description="Lin1244/Lin1753-like N-terminal" evidence="1">
    <location>
        <begin position="10"/>
        <end position="96"/>
    </location>
</feature>
<dbReference type="STRING" id="871325.SAMN05444349_1215"/>
<proteinExistence type="predicted"/>
<evidence type="ECO:0000259" key="1">
    <source>
        <dbReference type="Pfam" id="PF14297"/>
    </source>
</evidence>
<gene>
    <name evidence="2" type="ORF">SAMN05444349_1215</name>
</gene>